<gene>
    <name evidence="1" type="ORF">V1525DRAFT_414864</name>
</gene>
<keyword evidence="2" id="KW-1185">Reference proteome</keyword>
<dbReference type="Proteomes" id="UP001433508">
    <property type="component" value="Unassembled WGS sequence"/>
</dbReference>
<proteinExistence type="predicted"/>
<accession>A0ACC3SRA2</accession>
<dbReference type="EMBL" id="MU971553">
    <property type="protein sequence ID" value="KAK9233904.1"/>
    <property type="molecule type" value="Genomic_DNA"/>
</dbReference>
<comment type="caution">
    <text evidence="1">The sequence shown here is derived from an EMBL/GenBank/DDBJ whole genome shotgun (WGS) entry which is preliminary data.</text>
</comment>
<name>A0ACC3SRA2_LIPKO</name>
<evidence type="ECO:0000313" key="1">
    <source>
        <dbReference type="EMBL" id="KAK9233904.1"/>
    </source>
</evidence>
<organism evidence="1 2">
    <name type="scientific">Lipomyces kononenkoae</name>
    <name type="common">Yeast</name>
    <dbReference type="NCBI Taxonomy" id="34357"/>
    <lineage>
        <taxon>Eukaryota</taxon>
        <taxon>Fungi</taxon>
        <taxon>Dikarya</taxon>
        <taxon>Ascomycota</taxon>
        <taxon>Saccharomycotina</taxon>
        <taxon>Lipomycetes</taxon>
        <taxon>Lipomycetales</taxon>
        <taxon>Lipomycetaceae</taxon>
        <taxon>Lipomyces</taxon>
    </lineage>
</organism>
<protein>
    <submittedName>
        <fullName evidence="1">Uncharacterized protein</fullName>
    </submittedName>
</protein>
<evidence type="ECO:0000313" key="2">
    <source>
        <dbReference type="Proteomes" id="UP001433508"/>
    </source>
</evidence>
<sequence length="170" mass="19341">MSTSNETNVEKTRLTGPNDWEAWNRAFQILAMASHIWQNIDPDQEKAFLTEPDAPSPSAYRRQPAGHQTRGASSASIITVGNTSEPQAVDRNGLTFNAAWAVYTHQHKRYKDQGTSIEKLRVWVMDTVSQHYLESACEPTETITKWYSNLKEQCGQSEEVTKSRSREEYC</sequence>
<reference evidence="2" key="1">
    <citation type="journal article" date="2024" name="Front. Bioeng. Biotechnol.">
        <title>Genome-scale model development and genomic sequencing of the oleaginous clade Lipomyces.</title>
        <authorList>
            <person name="Czajka J.J."/>
            <person name="Han Y."/>
            <person name="Kim J."/>
            <person name="Mondo S.J."/>
            <person name="Hofstad B.A."/>
            <person name="Robles A."/>
            <person name="Haridas S."/>
            <person name="Riley R."/>
            <person name="LaButti K."/>
            <person name="Pangilinan J."/>
            <person name="Andreopoulos W."/>
            <person name="Lipzen A."/>
            <person name="Yan J."/>
            <person name="Wang M."/>
            <person name="Ng V."/>
            <person name="Grigoriev I.V."/>
            <person name="Spatafora J.W."/>
            <person name="Magnuson J.K."/>
            <person name="Baker S.E."/>
            <person name="Pomraning K.R."/>
        </authorList>
    </citation>
    <scope>NUCLEOTIDE SEQUENCE [LARGE SCALE GENOMIC DNA]</scope>
    <source>
        <strain evidence="2">CBS 7786</strain>
    </source>
</reference>